<dbReference type="EMBL" id="VSRR010004013">
    <property type="protein sequence ID" value="MPC38216.1"/>
    <property type="molecule type" value="Genomic_DNA"/>
</dbReference>
<evidence type="ECO:0000313" key="3">
    <source>
        <dbReference type="Proteomes" id="UP000324222"/>
    </source>
</evidence>
<name>A0A5B7EYK4_PORTR</name>
<keyword evidence="3" id="KW-1185">Reference proteome</keyword>
<gene>
    <name evidence="2" type="ORF">E2C01_031721</name>
</gene>
<organism evidence="2 3">
    <name type="scientific">Portunus trituberculatus</name>
    <name type="common">Swimming crab</name>
    <name type="synonym">Neptunus trituberculatus</name>
    <dbReference type="NCBI Taxonomy" id="210409"/>
    <lineage>
        <taxon>Eukaryota</taxon>
        <taxon>Metazoa</taxon>
        <taxon>Ecdysozoa</taxon>
        <taxon>Arthropoda</taxon>
        <taxon>Crustacea</taxon>
        <taxon>Multicrustacea</taxon>
        <taxon>Malacostraca</taxon>
        <taxon>Eumalacostraca</taxon>
        <taxon>Eucarida</taxon>
        <taxon>Decapoda</taxon>
        <taxon>Pleocyemata</taxon>
        <taxon>Brachyura</taxon>
        <taxon>Eubrachyura</taxon>
        <taxon>Portunoidea</taxon>
        <taxon>Portunidae</taxon>
        <taxon>Portuninae</taxon>
        <taxon>Portunus</taxon>
    </lineage>
</organism>
<dbReference type="Proteomes" id="UP000324222">
    <property type="component" value="Unassembled WGS sequence"/>
</dbReference>
<protein>
    <submittedName>
        <fullName evidence="2">Uncharacterized protein</fullName>
    </submittedName>
</protein>
<reference evidence="2 3" key="1">
    <citation type="submission" date="2019-05" db="EMBL/GenBank/DDBJ databases">
        <title>Another draft genome of Portunus trituberculatus and its Hox gene families provides insights of decapod evolution.</title>
        <authorList>
            <person name="Jeong J.-H."/>
            <person name="Song I."/>
            <person name="Kim S."/>
            <person name="Choi T."/>
            <person name="Kim D."/>
            <person name="Ryu S."/>
            <person name="Kim W."/>
        </authorList>
    </citation>
    <scope>NUCLEOTIDE SEQUENCE [LARGE SCALE GENOMIC DNA]</scope>
    <source>
        <tissue evidence="2">Muscle</tissue>
    </source>
</reference>
<feature type="region of interest" description="Disordered" evidence="1">
    <location>
        <begin position="135"/>
        <end position="158"/>
    </location>
</feature>
<evidence type="ECO:0000256" key="1">
    <source>
        <dbReference type="SAM" id="MobiDB-lite"/>
    </source>
</evidence>
<sequence length="207" mass="21321">MGRWRKPSETLDRVGNKSASIPRPSIWHGPGHASGDSVTSIIGRITAMAHGTQDCRVCDELCIIGGPDSKGGCRHHCLTEAALGQAWRHSAAPGGQGLLAPTGWGRTTLAGRLKGGGTQGTGTVVGGWCAAAGAGPGDAQRDRAGGRRHSSVCRGAPPAPGVPHSAVSLWRAVVAATWPGPVRAEAPHRNAATSREGLASWIFRSRI</sequence>
<dbReference type="AlphaFoldDB" id="A0A5B7EYK4"/>
<feature type="region of interest" description="Disordered" evidence="1">
    <location>
        <begin position="1"/>
        <end position="33"/>
    </location>
</feature>
<comment type="caution">
    <text evidence="2">The sequence shown here is derived from an EMBL/GenBank/DDBJ whole genome shotgun (WGS) entry which is preliminary data.</text>
</comment>
<feature type="compositionally biased region" description="Basic and acidic residues" evidence="1">
    <location>
        <begin position="1"/>
        <end position="15"/>
    </location>
</feature>
<evidence type="ECO:0000313" key="2">
    <source>
        <dbReference type="EMBL" id="MPC38216.1"/>
    </source>
</evidence>
<proteinExistence type="predicted"/>
<accession>A0A5B7EYK4</accession>